<evidence type="ECO:0000259" key="4">
    <source>
        <dbReference type="Pfam" id="PF03372"/>
    </source>
</evidence>
<evidence type="ECO:0000256" key="3">
    <source>
        <dbReference type="ARBA" id="ARBA00023807"/>
    </source>
</evidence>
<dbReference type="Gene3D" id="3.60.10.10">
    <property type="entry name" value="Endonuclease/exonuclease/phosphatase"/>
    <property type="match status" value="1"/>
</dbReference>
<dbReference type="InterPro" id="IPR005135">
    <property type="entry name" value="Endo/exonuclease/phosphatase"/>
</dbReference>
<comment type="similarity">
    <text evidence="1">Belongs to the CCR4/nocturin family.</text>
</comment>
<dbReference type="AlphaFoldDB" id="A0A6P8IIB4"/>
<gene>
    <name evidence="6" type="primary">LOC116301664</name>
</gene>
<dbReference type="RefSeq" id="XP_031566616.1">
    <property type="nucleotide sequence ID" value="XM_031710756.1"/>
</dbReference>
<dbReference type="Proteomes" id="UP000515163">
    <property type="component" value="Unplaced"/>
</dbReference>
<dbReference type="GO" id="GO:0006139">
    <property type="term" value="P:nucleobase-containing compound metabolic process"/>
    <property type="evidence" value="ECO:0007669"/>
    <property type="project" value="UniProtKB-ARBA"/>
</dbReference>
<protein>
    <recommendedName>
        <fullName evidence="3">Nocturnin</fullName>
    </recommendedName>
</protein>
<accession>A0A6P8IIB4</accession>
<dbReference type="PANTHER" id="PTHR12121:SF45">
    <property type="entry name" value="NOCTURNIN"/>
    <property type="match status" value="1"/>
</dbReference>
<dbReference type="InParanoid" id="A0A6P8IIB4"/>
<proteinExistence type="inferred from homology"/>
<dbReference type="KEGG" id="aten:116301664"/>
<dbReference type="PANTHER" id="PTHR12121">
    <property type="entry name" value="CARBON CATABOLITE REPRESSOR PROTEIN 4"/>
    <property type="match status" value="1"/>
</dbReference>
<feature type="domain" description="Endonuclease/exonuclease/phosphatase" evidence="4">
    <location>
        <begin position="12"/>
        <end position="161"/>
    </location>
</feature>
<dbReference type="OrthoDB" id="10253982at2759"/>
<evidence type="ECO:0000313" key="5">
    <source>
        <dbReference type="Proteomes" id="UP000515163"/>
    </source>
</evidence>
<name>A0A6P8IIB4_ACTTE</name>
<dbReference type="InterPro" id="IPR036691">
    <property type="entry name" value="Endo/exonu/phosph_ase_sf"/>
</dbReference>
<dbReference type="Pfam" id="PF03372">
    <property type="entry name" value="Exo_endo_phos"/>
    <property type="match status" value="1"/>
</dbReference>
<sequence length="172" mass="19835">MILHEFKESLKSADQNLDIPHIFCGDFNIEPQFPAYKLLSSGRLDKDDLEKLETTDYIKYYESIWIPPPETNKISEKEKAILCHLNKYFVNPLKTVKSSYKTVLGREPEVTNHEGGKNYWILDYLWYSSDSLCPTCVLDVVPLSLVKSVVGLPNEFFPSDHLSLKASYHFVN</sequence>
<keyword evidence="2" id="KW-0378">Hydrolase</keyword>
<dbReference type="InterPro" id="IPR050410">
    <property type="entry name" value="CCR4/nocturin_mRNA_transcr"/>
</dbReference>
<dbReference type="GO" id="GO:0000175">
    <property type="term" value="F:3'-5'-RNA exonuclease activity"/>
    <property type="evidence" value="ECO:0007669"/>
    <property type="project" value="TreeGrafter"/>
</dbReference>
<keyword evidence="5" id="KW-1185">Reference proteome</keyword>
<evidence type="ECO:0000256" key="2">
    <source>
        <dbReference type="ARBA" id="ARBA00022801"/>
    </source>
</evidence>
<evidence type="ECO:0000256" key="1">
    <source>
        <dbReference type="ARBA" id="ARBA00010774"/>
    </source>
</evidence>
<organism evidence="5 6">
    <name type="scientific">Actinia tenebrosa</name>
    <name type="common">Australian red waratah sea anemone</name>
    <dbReference type="NCBI Taxonomy" id="6105"/>
    <lineage>
        <taxon>Eukaryota</taxon>
        <taxon>Metazoa</taxon>
        <taxon>Cnidaria</taxon>
        <taxon>Anthozoa</taxon>
        <taxon>Hexacorallia</taxon>
        <taxon>Actiniaria</taxon>
        <taxon>Actiniidae</taxon>
        <taxon>Actinia</taxon>
    </lineage>
</organism>
<reference evidence="6" key="1">
    <citation type="submission" date="2025-08" db="UniProtKB">
        <authorList>
            <consortium name="RefSeq"/>
        </authorList>
    </citation>
    <scope>IDENTIFICATION</scope>
    <source>
        <tissue evidence="6">Tentacle</tissue>
    </source>
</reference>
<evidence type="ECO:0000313" key="6">
    <source>
        <dbReference type="RefSeq" id="XP_031566616.1"/>
    </source>
</evidence>
<dbReference type="GeneID" id="116301664"/>
<dbReference type="SUPFAM" id="SSF56219">
    <property type="entry name" value="DNase I-like"/>
    <property type="match status" value="1"/>
</dbReference>